<gene>
    <name evidence="3" type="ORF">K503DRAFT_844503</name>
</gene>
<reference evidence="3 4" key="1">
    <citation type="submission" date="2016-06" db="EMBL/GenBank/DDBJ databases">
        <title>Comparative genomics of the ectomycorrhizal sister species Rhizopogon vinicolor and Rhizopogon vesiculosus (Basidiomycota: Boletales) reveals a divergence of the mating type B locus.</title>
        <authorList>
            <consortium name="DOE Joint Genome Institute"/>
            <person name="Mujic A.B."/>
            <person name="Kuo A."/>
            <person name="Tritt A."/>
            <person name="Lipzen A."/>
            <person name="Chen C."/>
            <person name="Johnson J."/>
            <person name="Sharma A."/>
            <person name="Barry K."/>
            <person name="Grigoriev I.V."/>
            <person name="Spatafora J.W."/>
        </authorList>
    </citation>
    <scope>NUCLEOTIDE SEQUENCE [LARGE SCALE GENOMIC DNA]</scope>
    <source>
        <strain evidence="3 4">AM-OR11-026</strain>
    </source>
</reference>
<dbReference type="GO" id="GO:0016838">
    <property type="term" value="F:carbon-oxygen lyase activity, acting on phosphates"/>
    <property type="evidence" value="ECO:0007669"/>
    <property type="project" value="InterPro"/>
</dbReference>
<dbReference type="AlphaFoldDB" id="A0A1B7MIB1"/>
<dbReference type="InterPro" id="IPR008949">
    <property type="entry name" value="Isoprenoid_synthase_dom_sf"/>
</dbReference>
<proteinExistence type="inferred from homology"/>
<protein>
    <submittedName>
        <fullName evidence="3">Terpenoid synthase</fullName>
    </submittedName>
</protein>
<dbReference type="OrthoDB" id="2998174at2759"/>
<dbReference type="Pfam" id="PF06330">
    <property type="entry name" value="TRI5"/>
    <property type="match status" value="1"/>
</dbReference>
<dbReference type="SUPFAM" id="SSF48576">
    <property type="entry name" value="Terpenoid synthases"/>
    <property type="match status" value="1"/>
</dbReference>
<dbReference type="InterPro" id="IPR024652">
    <property type="entry name" value="Trichodiene_synth"/>
</dbReference>
<evidence type="ECO:0000313" key="3">
    <source>
        <dbReference type="EMBL" id="OAX32335.1"/>
    </source>
</evidence>
<dbReference type="Proteomes" id="UP000092154">
    <property type="component" value="Unassembled WGS sequence"/>
</dbReference>
<dbReference type="Gene3D" id="1.10.600.10">
    <property type="entry name" value="Farnesyl Diphosphate Synthase"/>
    <property type="match status" value="1"/>
</dbReference>
<sequence length="309" mass="35240">MSRIEDSPQVSTSTLDENVLASIRQANTDFLQRCGLEYTGLLRLDEALYSEYYQEAINRGIPMEGRYSFSPYIAAGVAITTNAFEHLPDREVRMWICLLITITIGIDDNLGGGLDMVQLYHFNKRFISHQPQGDPAMKAFDAFLREASRHYSPLVSNLITTSILDFISTKTPLFADYCRLLSGFPTSVVFMIFPPMLPVQEYIQSMPDLVSIMNLTNDILSYYKEELEGDPTTYVARLAASRGLTKLDVLHEVIDKTAQAHHNILESLKAHPDAYHAYVSFFHGYIQYYFAPRYKLHEIMTMSDRTSKE</sequence>
<keyword evidence="2" id="KW-0456">Lyase</keyword>
<organism evidence="3 4">
    <name type="scientific">Rhizopogon vinicolor AM-OR11-026</name>
    <dbReference type="NCBI Taxonomy" id="1314800"/>
    <lineage>
        <taxon>Eukaryota</taxon>
        <taxon>Fungi</taxon>
        <taxon>Dikarya</taxon>
        <taxon>Basidiomycota</taxon>
        <taxon>Agaricomycotina</taxon>
        <taxon>Agaricomycetes</taxon>
        <taxon>Agaricomycetidae</taxon>
        <taxon>Boletales</taxon>
        <taxon>Suillineae</taxon>
        <taxon>Rhizopogonaceae</taxon>
        <taxon>Rhizopogon</taxon>
    </lineage>
</organism>
<evidence type="ECO:0000256" key="2">
    <source>
        <dbReference type="ARBA" id="ARBA00023239"/>
    </source>
</evidence>
<name>A0A1B7MIB1_9AGAM</name>
<keyword evidence="4" id="KW-1185">Reference proteome</keyword>
<evidence type="ECO:0000313" key="4">
    <source>
        <dbReference type="Proteomes" id="UP000092154"/>
    </source>
</evidence>
<comment type="similarity">
    <text evidence="1">Belongs to the trichodiene synthase family.</text>
</comment>
<dbReference type="InParanoid" id="A0A1B7MIB1"/>
<dbReference type="EMBL" id="KV449042">
    <property type="protein sequence ID" value="OAX32335.1"/>
    <property type="molecule type" value="Genomic_DNA"/>
</dbReference>
<evidence type="ECO:0000256" key="1">
    <source>
        <dbReference type="ARBA" id="ARBA00007946"/>
    </source>
</evidence>
<accession>A0A1B7MIB1</accession>